<proteinExistence type="predicted"/>
<dbReference type="GO" id="GO:0003341">
    <property type="term" value="P:cilium movement"/>
    <property type="evidence" value="ECO:0007669"/>
    <property type="project" value="InterPro"/>
</dbReference>
<reference evidence="3" key="2">
    <citation type="submission" date="2023-11" db="UniProtKB">
        <authorList>
            <consortium name="WormBaseParasite"/>
        </authorList>
    </citation>
    <scope>IDENTIFICATION</scope>
</reference>
<dbReference type="Pfam" id="PF22067">
    <property type="entry name" value="Cep192_D3"/>
    <property type="match status" value="1"/>
</dbReference>
<dbReference type="GO" id="GO:0097729">
    <property type="term" value="C:9+2 motile cilium"/>
    <property type="evidence" value="ECO:0007669"/>
    <property type="project" value="TreeGrafter"/>
</dbReference>
<dbReference type="GO" id="GO:0044458">
    <property type="term" value="P:motile cilium assembly"/>
    <property type="evidence" value="ECO:0007669"/>
    <property type="project" value="TreeGrafter"/>
</dbReference>
<reference evidence="2" key="1">
    <citation type="submission" date="2022-06" db="EMBL/GenBank/DDBJ databases">
        <authorList>
            <person name="Berger JAMES D."/>
            <person name="Berger JAMES D."/>
        </authorList>
    </citation>
    <scope>NUCLEOTIDE SEQUENCE [LARGE SCALE GENOMIC DNA]</scope>
</reference>
<dbReference type="WBParaSite" id="SRDH1_97040.2">
    <property type="protein sequence ID" value="SRDH1_97040.2"/>
    <property type="gene ID" value="SRDH1_97040"/>
</dbReference>
<evidence type="ECO:0000259" key="1">
    <source>
        <dbReference type="Pfam" id="PF22067"/>
    </source>
</evidence>
<name>A0AA85GLB1_9TREM</name>
<dbReference type="Proteomes" id="UP000050792">
    <property type="component" value="Unassembled WGS sequence"/>
</dbReference>
<accession>A0AA85GLB1</accession>
<evidence type="ECO:0000313" key="3">
    <source>
        <dbReference type="WBParaSite" id="SRDH1_97040.2"/>
    </source>
</evidence>
<evidence type="ECO:0000313" key="2">
    <source>
        <dbReference type="Proteomes" id="UP000050792"/>
    </source>
</evidence>
<dbReference type="InterPro" id="IPR054089">
    <property type="entry name" value="Cep192-like_D3"/>
</dbReference>
<organism evidence="2 3">
    <name type="scientific">Schistosoma rodhaini</name>
    <dbReference type="NCBI Taxonomy" id="6188"/>
    <lineage>
        <taxon>Eukaryota</taxon>
        <taxon>Metazoa</taxon>
        <taxon>Spiralia</taxon>
        <taxon>Lophotrochozoa</taxon>
        <taxon>Platyhelminthes</taxon>
        <taxon>Trematoda</taxon>
        <taxon>Digenea</taxon>
        <taxon>Strigeidida</taxon>
        <taxon>Schistosomatoidea</taxon>
        <taxon>Schistosomatidae</taxon>
        <taxon>Schistosoma</taxon>
    </lineage>
</organism>
<feature type="domain" description="Cep192-like" evidence="1">
    <location>
        <begin position="151"/>
        <end position="224"/>
    </location>
</feature>
<dbReference type="PANTHER" id="PTHR46500:SF1">
    <property type="entry name" value="CILIA- AND FLAGELLA-ASSOCIATED PROTEIN 221"/>
    <property type="match status" value="1"/>
</dbReference>
<sequence length="890" mass="103106">MVEISERIVEDYKCEPPPNHLLNTEIFWKMGCNKFIAVEPAEINFDNVSFRSQKSGIVKQFELKNISGRVTRLHILPPDTKYFRLSYKQPKCLVPGYSITCRLVFFPDKPSYYEDCIRVHTEDHENQLIVPIYAYPVIGDFEFPEFIEFPPTNIGKKKTHHIPIKSTSTVDFEYRIQIIHNHPSFTIQPMKGVLHAGQITELLIDFQPNNYSTCELKFELHIAQVNFQPKCCTVIGSALPGLESSPHSCYDDDDENLSELLDTNKCEISQSSHSRRKKKSKYSSQIIKSIKTPKCENLPEITCPHHLVKFLLGSHEQLASSQRNNTTTEGLTRQQKLLIFESMVHQDLIDEQRNQVRWQSKLGANPLSPEERIKILDSRELAWKQYYRKCTHPEALETYKYQLSIPTSSVNFKSNKGHHILSELRPYRPVEPFNKSLITRSEFTIEPKFHIVQFTKAKWLYRCDMIEKFRSTISSIIINRRMIKRLKKLKQAIVNDKETVSKHVTNEKYPYNIGNSIPSIRKSDCGTKLFHHQVWSERDLLCNQNVTKSNQTTMLNSSSIEPIHLLPITCTYNYNQLLKTFTTPKHYWPLFDMPMMLDQYEMRYTDKFDLNLAMDYAKLIPMDINYAELLPIQQQKPQNQLSSTSQVIGSSLTCTNESMNDSKLKSTIISDTSNQSTIRLPQSIHSLSRSNMNTSGYSNNQHLPLTLLNLSTLNDYSNTLINSINQLYKPNDNIISSSLSNSDYIDTVLINLGQTHDHSILRQWSSSSNMHKPLVPITKLSYPKCHQTSKNDNILQENELLKGYSLNDDESKSIKELVEQDIQDWIKRFPEMNSMFSMENEYNDNGGNEEILPSLNNRNHNNPLLNLNNAPIEESKKYQNEILSVCKFKF</sequence>
<dbReference type="AlphaFoldDB" id="A0AA85GLB1"/>
<dbReference type="PANTHER" id="PTHR46500">
    <property type="entry name" value="CILIA- AND FLAGELLA-ASSOCIATED PROTEIN 221"/>
    <property type="match status" value="1"/>
</dbReference>
<dbReference type="InterPro" id="IPR029676">
    <property type="entry name" value="CFAP221"/>
</dbReference>
<dbReference type="Gene3D" id="2.60.40.10">
    <property type="entry name" value="Immunoglobulins"/>
    <property type="match status" value="2"/>
</dbReference>
<protein>
    <recommendedName>
        <fullName evidence="1">Cep192-like domain-containing protein</fullName>
    </recommendedName>
</protein>
<dbReference type="InterPro" id="IPR013783">
    <property type="entry name" value="Ig-like_fold"/>
</dbReference>
<keyword evidence="2" id="KW-1185">Reference proteome</keyword>